<name>A0A9E2SF69_9BACT</name>
<organism evidence="1 2">
    <name type="scientific">Pinibacter aurantiacus</name>
    <dbReference type="NCBI Taxonomy" id="2851599"/>
    <lineage>
        <taxon>Bacteria</taxon>
        <taxon>Pseudomonadati</taxon>
        <taxon>Bacteroidota</taxon>
        <taxon>Chitinophagia</taxon>
        <taxon>Chitinophagales</taxon>
        <taxon>Chitinophagaceae</taxon>
        <taxon>Pinibacter</taxon>
    </lineage>
</organism>
<evidence type="ECO:0000313" key="1">
    <source>
        <dbReference type="EMBL" id="MBV4360547.1"/>
    </source>
</evidence>
<proteinExistence type="predicted"/>
<dbReference type="AlphaFoldDB" id="A0A9E2SF69"/>
<dbReference type="EMBL" id="JAHSPG010000018">
    <property type="protein sequence ID" value="MBV4360547.1"/>
    <property type="molecule type" value="Genomic_DNA"/>
</dbReference>
<keyword evidence="2" id="KW-1185">Reference proteome</keyword>
<protein>
    <recommendedName>
        <fullName evidence="3">VWA domain-containing protein</fullName>
    </recommendedName>
</protein>
<gene>
    <name evidence="1" type="ORF">KTO63_25510</name>
</gene>
<evidence type="ECO:0000313" key="2">
    <source>
        <dbReference type="Proteomes" id="UP000812270"/>
    </source>
</evidence>
<accession>A0A9E2SF69</accession>
<dbReference type="Pfam" id="PF17957">
    <property type="entry name" value="Big_7"/>
    <property type="match status" value="1"/>
</dbReference>
<evidence type="ECO:0008006" key="3">
    <source>
        <dbReference type="Google" id="ProtNLM"/>
    </source>
</evidence>
<sequence length="409" mass="45932">MPVYKYICSSEPTHVYDELTEDGFCPLCMDSGEVSILLKQLTHSPGPSLRDSQGNGVDSHMPRIAINIESPTNGANYDLGSNVSVRASVSGTNRNDIKKMVCFVDNKNIAELNHGPFTFAYSRGLEGEHTARVVAYTTSGEKYESDIVSFSIRSDVPEIGMSVLLMDASASMTEPAFKESPLTKMRLVATSAASGIFDLERLKTNANAYVAAFKFDDRVELMFVDTVANLLKKYDNDFRKFANYIYDELYKFQQGTDINKALQKGYSFINKFLQKQLPEFPVQKYKVMMQRILKFDTTSAFIPNTRVLIYTDGMQYDANSEKILLPNPFKQRPIEDLNHDILIGAFFGQEGDDGCSELKSLLSNCPIHNVPQFFLFDDPTKIGNMKFLFRMASGASGFCPKCLEKQLKQ</sequence>
<dbReference type="Proteomes" id="UP000812270">
    <property type="component" value="Unassembled WGS sequence"/>
</dbReference>
<comment type="caution">
    <text evidence="1">The sequence shown here is derived from an EMBL/GenBank/DDBJ whole genome shotgun (WGS) entry which is preliminary data.</text>
</comment>
<dbReference type="RefSeq" id="WP_217795030.1">
    <property type="nucleotide sequence ID" value="NZ_JAHSPG010000018.1"/>
</dbReference>
<reference evidence="1" key="1">
    <citation type="submission" date="2021-06" db="EMBL/GenBank/DDBJ databases">
        <authorList>
            <person name="Huq M.A."/>
        </authorList>
    </citation>
    <scope>NUCLEOTIDE SEQUENCE</scope>
    <source>
        <strain evidence="1">MAH-26</strain>
    </source>
</reference>